<sequence length="433" mass="48254">MAYRSDDNNPHDHAALCPSFMPLIDDPDLEHRVSTGIEQPSWPQDVIHDHTVTYDTTVGIIDSSNGNSNNDDGYGNGGPSPEDDVLKCQEQPPAPLNYACLLYRLDPEKYKHCENCTLPSWPRALQHLKRAHVAGQHHCPTCRLSFSSEELKNKHIRQGKCRSTNLSQCRVLLEEDYISLKYLREDSDEEKWKAAWNKLFPRLQTPSPFSESQIESIVRTGPDICLAFLQQAADGHENLPCLANELVNVLTRPPKPAARGGDVDTASTGRATMFHNGNVYSPDLSDQATQATYSLLQPRPLPESNSWIIKAPQASPDAILHSQQRMFAQSQQIWPDVSLGFEHRYGPFVPEISRAEAIQDELATQSSRSMTLRVPQGSENLSSTGFGGTISDQDDLQSNVFLRETDAVVYLAEDMISSHSFSERGDGDSFTFS</sequence>
<evidence type="ECO:0000313" key="2">
    <source>
        <dbReference type="Proteomes" id="UP001148629"/>
    </source>
</evidence>
<comment type="caution">
    <text evidence="1">The sequence shown here is derived from an EMBL/GenBank/DDBJ whole genome shotgun (WGS) entry which is preliminary data.</text>
</comment>
<accession>A0ACC1SYV9</accession>
<reference evidence="1" key="1">
    <citation type="submission" date="2022-08" db="EMBL/GenBank/DDBJ databases">
        <title>Genome Sequence of Fusarium decemcellulare.</title>
        <authorList>
            <person name="Buettner E."/>
        </authorList>
    </citation>
    <scope>NUCLEOTIDE SEQUENCE</scope>
    <source>
        <strain evidence="1">Babe19</strain>
    </source>
</reference>
<name>A0ACC1SYV9_9HYPO</name>
<proteinExistence type="predicted"/>
<dbReference type="Proteomes" id="UP001148629">
    <property type="component" value="Unassembled WGS sequence"/>
</dbReference>
<organism evidence="1 2">
    <name type="scientific">Fusarium decemcellulare</name>
    <dbReference type="NCBI Taxonomy" id="57161"/>
    <lineage>
        <taxon>Eukaryota</taxon>
        <taxon>Fungi</taxon>
        <taxon>Dikarya</taxon>
        <taxon>Ascomycota</taxon>
        <taxon>Pezizomycotina</taxon>
        <taxon>Sordariomycetes</taxon>
        <taxon>Hypocreomycetidae</taxon>
        <taxon>Hypocreales</taxon>
        <taxon>Nectriaceae</taxon>
        <taxon>Fusarium</taxon>
        <taxon>Fusarium decemcellulare species complex</taxon>
    </lineage>
</organism>
<protein>
    <submittedName>
        <fullName evidence="1">Uncharacterized protein</fullName>
    </submittedName>
</protein>
<gene>
    <name evidence="1" type="ORF">NM208_g581</name>
</gene>
<evidence type="ECO:0000313" key="1">
    <source>
        <dbReference type="EMBL" id="KAJ3549270.1"/>
    </source>
</evidence>
<keyword evidence="2" id="KW-1185">Reference proteome</keyword>
<dbReference type="EMBL" id="JANRMS010000027">
    <property type="protein sequence ID" value="KAJ3549270.1"/>
    <property type="molecule type" value="Genomic_DNA"/>
</dbReference>